<dbReference type="InterPro" id="IPR047629">
    <property type="entry name" value="IS1182_transpos"/>
</dbReference>
<feature type="domain" description="Transposase InsH N-terminal" evidence="2">
    <location>
        <begin position="16"/>
        <end position="113"/>
    </location>
</feature>
<dbReference type="OrthoDB" id="9789070at2"/>
<dbReference type="AlphaFoldDB" id="A0A3P3T9D0"/>
<dbReference type="NCBIfam" id="NF033551">
    <property type="entry name" value="transpos_IS1182"/>
    <property type="match status" value="1"/>
</dbReference>
<sequence>MLRSNPNVQNSYEFVCLEELVPQNHLLRKIHKHIDFSFILEKVKPYYCEDNGRPSVDPIMLFKMMFIGYLYGIRSERQLEQEVQLNVAYRWFVGLGLTDRVPDHSTLSLNRKRLQDSDVVQEIFDHIVFKAIELRMVAGRVLITDSTHLKANANKRKFVKQEVEKSVKTYLDDLDEAVQTDRAAHGKKPLKPRKEVTQTKETKVSTTDPESGYMVRDGKPEGFFYLDHRTVDHKYNIITDVHITPGNVHDSTPYLDRLELQIEKFGFVKTLEAVALDAGYNTADICKKLHTRKIYAVIGGRSYTPVKGLIAKWRFKYDHERDLYICPQKQELTYATTDREGYRQYKSAPQICKDCPLLGECTRSRNKQRVLTRHVWQDSKEWVKQNGRSRSGKYLYRLRYQTIERSFADAKELHGLRYCRFRSKKKVLEQALMTAICQNIKKIANHLAKLAR</sequence>
<reference evidence="4 5" key="1">
    <citation type="submission" date="2018-11" db="EMBL/GenBank/DDBJ databases">
        <title>Genome sequencing of Paenibacillus sp. KCOM 3021 (= ChDC PVNT-B20).</title>
        <authorList>
            <person name="Kook J.-K."/>
            <person name="Park S.-N."/>
            <person name="Lim Y.K."/>
        </authorList>
    </citation>
    <scope>NUCLEOTIDE SEQUENCE [LARGE SCALE GENOMIC DNA]</scope>
    <source>
        <strain evidence="4 5">KCOM 3021</strain>
    </source>
</reference>
<evidence type="ECO:0000313" key="5">
    <source>
        <dbReference type="Proteomes" id="UP000267017"/>
    </source>
</evidence>
<dbReference type="Pfam" id="PF13751">
    <property type="entry name" value="DDE_Tnp_1_6"/>
    <property type="match status" value="1"/>
</dbReference>
<name>A0A3P3T9D0_9BACL</name>
<protein>
    <submittedName>
        <fullName evidence="4">IS1182 family transposase</fullName>
    </submittedName>
</protein>
<feature type="domain" description="Transposase DDE" evidence="3">
    <location>
        <begin position="325"/>
        <end position="443"/>
    </location>
</feature>
<dbReference type="Pfam" id="PF05598">
    <property type="entry name" value="DUF772"/>
    <property type="match status" value="1"/>
</dbReference>
<organism evidence="4 5">
    <name type="scientific">Paenibacillus oralis</name>
    <dbReference type="NCBI Taxonomy" id="2490856"/>
    <lineage>
        <taxon>Bacteria</taxon>
        <taxon>Bacillati</taxon>
        <taxon>Bacillota</taxon>
        <taxon>Bacilli</taxon>
        <taxon>Bacillales</taxon>
        <taxon>Paenibacillaceae</taxon>
        <taxon>Paenibacillus</taxon>
    </lineage>
</organism>
<proteinExistence type="predicted"/>
<feature type="compositionally biased region" description="Basic and acidic residues" evidence="1">
    <location>
        <begin position="192"/>
        <end position="203"/>
    </location>
</feature>
<feature type="region of interest" description="Disordered" evidence="1">
    <location>
        <begin position="181"/>
        <end position="212"/>
    </location>
</feature>
<comment type="caution">
    <text evidence="4">The sequence shown here is derived from an EMBL/GenBank/DDBJ whole genome shotgun (WGS) entry which is preliminary data.</text>
</comment>
<evidence type="ECO:0000259" key="2">
    <source>
        <dbReference type="Pfam" id="PF05598"/>
    </source>
</evidence>
<dbReference type="PANTHER" id="PTHR33408">
    <property type="entry name" value="TRANSPOSASE"/>
    <property type="match status" value="1"/>
</dbReference>
<evidence type="ECO:0000313" key="4">
    <source>
        <dbReference type="EMBL" id="RRJ54627.1"/>
    </source>
</evidence>
<accession>A0A3P3T9D0</accession>
<dbReference type="InterPro" id="IPR008490">
    <property type="entry name" value="Transposase_InsH_N"/>
</dbReference>
<dbReference type="InterPro" id="IPR025668">
    <property type="entry name" value="Tnp_DDE_dom"/>
</dbReference>
<dbReference type="EMBL" id="RRCN01000002">
    <property type="protein sequence ID" value="RRJ54627.1"/>
    <property type="molecule type" value="Genomic_DNA"/>
</dbReference>
<evidence type="ECO:0000256" key="1">
    <source>
        <dbReference type="SAM" id="MobiDB-lite"/>
    </source>
</evidence>
<dbReference type="Proteomes" id="UP000267017">
    <property type="component" value="Unassembled WGS sequence"/>
</dbReference>
<gene>
    <name evidence="4" type="ORF">EHV15_34075</name>
</gene>
<dbReference type="RefSeq" id="WP_128635714.1">
    <property type="nucleotide sequence ID" value="NZ_RRCN01000002.1"/>
</dbReference>
<keyword evidence="5" id="KW-1185">Reference proteome</keyword>
<evidence type="ECO:0000259" key="3">
    <source>
        <dbReference type="Pfam" id="PF13751"/>
    </source>
</evidence>